<dbReference type="AlphaFoldDB" id="A0A840TSJ1"/>
<dbReference type="InterPro" id="IPR050204">
    <property type="entry name" value="AraC_XylS_family_regulators"/>
</dbReference>
<dbReference type="GO" id="GO:0043565">
    <property type="term" value="F:sequence-specific DNA binding"/>
    <property type="evidence" value="ECO:0007669"/>
    <property type="project" value="InterPro"/>
</dbReference>
<protein>
    <submittedName>
        <fullName evidence="5">AraC-like DNA-binding protein</fullName>
    </submittedName>
</protein>
<reference evidence="5 6" key="1">
    <citation type="submission" date="2020-08" db="EMBL/GenBank/DDBJ databases">
        <title>Genomic Encyclopedia of Type Strains, Phase IV (KMG-IV): sequencing the most valuable type-strain genomes for metagenomic binning, comparative biology and taxonomic classification.</title>
        <authorList>
            <person name="Goeker M."/>
        </authorList>
    </citation>
    <scope>NUCLEOTIDE SEQUENCE [LARGE SCALE GENOMIC DNA]</scope>
    <source>
        <strain evidence="5 6">DSM 105074</strain>
    </source>
</reference>
<name>A0A840TSJ1_9BACT</name>
<evidence type="ECO:0000256" key="3">
    <source>
        <dbReference type="ARBA" id="ARBA00023163"/>
    </source>
</evidence>
<proteinExistence type="predicted"/>
<dbReference type="Proteomes" id="UP000557307">
    <property type="component" value="Unassembled WGS sequence"/>
</dbReference>
<dbReference type="InterPro" id="IPR018060">
    <property type="entry name" value="HTH_AraC"/>
</dbReference>
<dbReference type="Pfam" id="PF12833">
    <property type="entry name" value="HTH_18"/>
    <property type="match status" value="1"/>
</dbReference>
<keyword evidence="1" id="KW-0805">Transcription regulation</keyword>
<evidence type="ECO:0000313" key="5">
    <source>
        <dbReference type="EMBL" id="MBB5282970.1"/>
    </source>
</evidence>
<keyword evidence="3" id="KW-0804">Transcription</keyword>
<gene>
    <name evidence="5" type="ORF">HNQ92_001096</name>
</gene>
<keyword evidence="2 5" id="KW-0238">DNA-binding</keyword>
<dbReference type="Gene3D" id="1.10.10.60">
    <property type="entry name" value="Homeodomain-like"/>
    <property type="match status" value="1"/>
</dbReference>
<accession>A0A840TSJ1</accession>
<keyword evidence="6" id="KW-1185">Reference proteome</keyword>
<dbReference type="InterPro" id="IPR009057">
    <property type="entry name" value="Homeodomain-like_sf"/>
</dbReference>
<feature type="domain" description="HTH araC/xylS-type" evidence="4">
    <location>
        <begin position="207"/>
        <end position="307"/>
    </location>
</feature>
<dbReference type="PROSITE" id="PS01124">
    <property type="entry name" value="HTH_ARAC_FAMILY_2"/>
    <property type="match status" value="1"/>
</dbReference>
<sequence length="315" mass="35543">MDLPWDIRLSEAITAHATVTREPAPHPDQDPAELIRWPDGQLRRQTRQGPGYRLRHLELETSRDGRLTFHRHTFGIYLWYVIRGSLHGPEEAKGGLDLTPGRLLTWYAPAGESPVRYGAGNLEWVVLHLDEPALRAGYGQIPAFRPALLAYALGSLHSHLRPASVQSPAPDGWERILRPPDPPPLTRILEALGIRQEAPEKEPDVANRVQEALRTQVRTSPLPTIQELADALGLHPDTLARKFQQAYGIPLKQYLLHLKMEEAWRLLTEEQRTVRAVSQRLGYSHPAGFSARFRRYFGLSPQAVKADHGPPPPER</sequence>
<dbReference type="RefSeq" id="WP_184171968.1">
    <property type="nucleotide sequence ID" value="NZ_JACHGF010000002.1"/>
</dbReference>
<dbReference type="EMBL" id="JACHGF010000002">
    <property type="protein sequence ID" value="MBB5282970.1"/>
    <property type="molecule type" value="Genomic_DNA"/>
</dbReference>
<evidence type="ECO:0000256" key="2">
    <source>
        <dbReference type="ARBA" id="ARBA00023125"/>
    </source>
</evidence>
<evidence type="ECO:0000313" key="6">
    <source>
        <dbReference type="Proteomes" id="UP000557307"/>
    </source>
</evidence>
<dbReference type="PANTHER" id="PTHR46796">
    <property type="entry name" value="HTH-TYPE TRANSCRIPTIONAL ACTIVATOR RHAS-RELATED"/>
    <property type="match status" value="1"/>
</dbReference>
<dbReference type="SUPFAM" id="SSF46689">
    <property type="entry name" value="Homeodomain-like"/>
    <property type="match status" value="1"/>
</dbReference>
<dbReference type="GO" id="GO:0003700">
    <property type="term" value="F:DNA-binding transcription factor activity"/>
    <property type="evidence" value="ECO:0007669"/>
    <property type="project" value="InterPro"/>
</dbReference>
<organism evidence="5 6">
    <name type="scientific">Rhabdobacter roseus</name>
    <dbReference type="NCBI Taxonomy" id="1655419"/>
    <lineage>
        <taxon>Bacteria</taxon>
        <taxon>Pseudomonadati</taxon>
        <taxon>Bacteroidota</taxon>
        <taxon>Cytophagia</taxon>
        <taxon>Cytophagales</taxon>
        <taxon>Cytophagaceae</taxon>
        <taxon>Rhabdobacter</taxon>
    </lineage>
</organism>
<evidence type="ECO:0000259" key="4">
    <source>
        <dbReference type="PROSITE" id="PS01124"/>
    </source>
</evidence>
<dbReference type="SMART" id="SM00342">
    <property type="entry name" value="HTH_ARAC"/>
    <property type="match status" value="1"/>
</dbReference>
<evidence type="ECO:0000256" key="1">
    <source>
        <dbReference type="ARBA" id="ARBA00023015"/>
    </source>
</evidence>
<comment type="caution">
    <text evidence="5">The sequence shown here is derived from an EMBL/GenBank/DDBJ whole genome shotgun (WGS) entry which is preliminary data.</text>
</comment>